<accession>A0A369TB60</accession>
<evidence type="ECO:0000313" key="2">
    <source>
        <dbReference type="EMBL" id="RDD62518.1"/>
    </source>
</evidence>
<reference evidence="2 3" key="1">
    <citation type="submission" date="2018-07" db="EMBL/GenBank/DDBJ databases">
        <title>Venubactetium sediminum gen. nov., sp. nov., isolated from a marine solar saltern.</title>
        <authorList>
            <person name="Wang S."/>
        </authorList>
    </citation>
    <scope>NUCLEOTIDE SEQUENCE [LARGE SCALE GENOMIC DNA]</scope>
    <source>
        <strain evidence="2 3">WD2A32</strain>
    </source>
</reference>
<gene>
    <name evidence="2" type="ORF">DRB17_07690</name>
</gene>
<dbReference type="SUPFAM" id="SSF46894">
    <property type="entry name" value="C-terminal effector domain of the bipartite response regulators"/>
    <property type="match status" value="1"/>
</dbReference>
<keyword evidence="3" id="KW-1185">Reference proteome</keyword>
<dbReference type="EMBL" id="QPMH01000005">
    <property type="protein sequence ID" value="RDD62518.1"/>
    <property type="molecule type" value="Genomic_DNA"/>
</dbReference>
<comment type="caution">
    <text evidence="2">The sequence shown here is derived from an EMBL/GenBank/DDBJ whole genome shotgun (WGS) entry which is preliminary data.</text>
</comment>
<organism evidence="2 3">
    <name type="scientific">Ferruginivarius sediminum</name>
    <dbReference type="NCBI Taxonomy" id="2661937"/>
    <lineage>
        <taxon>Bacteria</taxon>
        <taxon>Pseudomonadati</taxon>
        <taxon>Pseudomonadota</taxon>
        <taxon>Alphaproteobacteria</taxon>
        <taxon>Rhodospirillales</taxon>
        <taxon>Rhodospirillaceae</taxon>
        <taxon>Ferruginivarius</taxon>
    </lineage>
</organism>
<dbReference type="GO" id="GO:0003677">
    <property type="term" value="F:DNA binding"/>
    <property type="evidence" value="ECO:0007669"/>
    <property type="project" value="InterPro"/>
</dbReference>
<evidence type="ECO:0000313" key="3">
    <source>
        <dbReference type="Proteomes" id="UP000253941"/>
    </source>
</evidence>
<sequence>MNTGVAMFPSKHRNNIELSANEVRLLRGVLNGRSIPQIADCLNVPPEEVEARLQALLHTKIHSGNLERAAPPTGVETGALPREETEDKPGIAEFAVEVDGEIVAWLTPCDGGFIFRSADSRTMPLDRLKFVEADGAQRAARRLIRGG</sequence>
<dbReference type="Proteomes" id="UP000253941">
    <property type="component" value="Unassembled WGS sequence"/>
</dbReference>
<evidence type="ECO:0000256" key="1">
    <source>
        <dbReference type="SAM" id="MobiDB-lite"/>
    </source>
</evidence>
<dbReference type="InterPro" id="IPR016032">
    <property type="entry name" value="Sig_transdc_resp-reg_C-effctor"/>
</dbReference>
<dbReference type="AlphaFoldDB" id="A0A369TB60"/>
<protein>
    <submittedName>
        <fullName evidence="2">Uncharacterized protein</fullName>
    </submittedName>
</protein>
<feature type="region of interest" description="Disordered" evidence="1">
    <location>
        <begin position="66"/>
        <end position="86"/>
    </location>
</feature>
<dbReference type="GO" id="GO:0006355">
    <property type="term" value="P:regulation of DNA-templated transcription"/>
    <property type="evidence" value="ECO:0007669"/>
    <property type="project" value="InterPro"/>
</dbReference>
<name>A0A369TB60_9PROT</name>
<proteinExistence type="predicted"/>